<name>A0A6J7PW03_9ZZZZ</name>
<organism evidence="1">
    <name type="scientific">freshwater metagenome</name>
    <dbReference type="NCBI Taxonomy" id="449393"/>
    <lineage>
        <taxon>unclassified sequences</taxon>
        <taxon>metagenomes</taxon>
        <taxon>ecological metagenomes</taxon>
    </lineage>
</organism>
<dbReference type="AlphaFoldDB" id="A0A6J7PW03"/>
<protein>
    <submittedName>
        <fullName evidence="1">Unannotated protein</fullName>
    </submittedName>
</protein>
<dbReference type="EMBL" id="CAFBPD010000128">
    <property type="protein sequence ID" value="CAB5009640.1"/>
    <property type="molecule type" value="Genomic_DNA"/>
</dbReference>
<sequence>MRAEALLHRGRDHAKDKGIALGERIAEHLAEGARPALPIEEGAGLLGDHRDRQDDVGLLGYGRVVVFEGEDETGAGDCCDGKFIVREVAEFDPGGNERGKLAISSGHEELLAREPGHRWKFIRLNTPGSCYLGSRRRINELPSAGQEAGESTRIECAALPCPARHPRQRCASLGSKCRDGRGTAVDRCDSLTDEDDGSWLAEGCANIGGKAAKSTGFVAGQRCNELAIHLREALGGDRSDIRDPRSATTGSLAKAQEDDRGLVFNLECDGQDHRRALEGFVGGRHRSAGDECGEEGGLLIGALADPEVDVVAAEGHPCEARVGVGVFDGRPASDEHAGGRTCRSEAAGRDVEGFGPGCRAQLPVLADHRTGDATLAQVRKCESPLVAVPFLVHGGVIPGQPASDGAAAVVGTQGAARCAVLARGRYRDKIERTGAESVCGARERTDRADLHGIAGEVGVEGLIGRRADLLLGTPLEKLEHRIAGDLVGKSRAAGARYAALTVEEDLGADVHRLVEEALLAIEPRLRASDRHRLILEGAFAALVADRAVERVVEEEEFKHALLRLAGNGRRHLRTDVHAIGDDLGTGRRRLRDALDLDEAGSAGGHWLKERVIAEPGDFDAEEFSGTNGQRALRDLNGHAIDGDAHHLNSRNIGAGIARDCHRAAPAKR</sequence>
<evidence type="ECO:0000313" key="1">
    <source>
        <dbReference type="EMBL" id="CAB5009640.1"/>
    </source>
</evidence>
<accession>A0A6J7PW03</accession>
<gene>
    <name evidence="1" type="ORF">UFOPK4061_00805</name>
</gene>
<reference evidence="1" key="1">
    <citation type="submission" date="2020-05" db="EMBL/GenBank/DDBJ databases">
        <authorList>
            <person name="Chiriac C."/>
            <person name="Salcher M."/>
            <person name="Ghai R."/>
            <person name="Kavagutti S V."/>
        </authorList>
    </citation>
    <scope>NUCLEOTIDE SEQUENCE</scope>
</reference>
<proteinExistence type="predicted"/>